<sequence length="227" mass="23682">MQPRTRGAMPTRLNELETVHGDALITLTERRKKKTNPAEWDSFNDSFKLHSHHWLWDLTIQSQMGPQFQMGTQFQQGTQWQQGSGQQALRAARRAFSFANKPQRFFGAQQVGSGAQTGSGAGQQTGCGAGAQTGSGAGQQTGCGAGAQTGSGAGQQTGSGSGQQTGSGAGQHGSGAGQQAAFFLKQPNNPASAEGAVAKLALAINVKAKIIRTIGNTHFLSSEVTRP</sequence>
<gene>
    <name evidence="2" type="ORF">LF1_34260</name>
</gene>
<dbReference type="AlphaFoldDB" id="A0A5B1CNN9"/>
<name>A0A5B1CNN9_9BACT</name>
<evidence type="ECO:0000256" key="1">
    <source>
        <dbReference type="SAM" id="MobiDB-lite"/>
    </source>
</evidence>
<comment type="caution">
    <text evidence="2">The sequence shown here is derived from an EMBL/GenBank/DDBJ whole genome shotgun (WGS) entry which is preliminary data.</text>
</comment>
<evidence type="ECO:0000313" key="3">
    <source>
        <dbReference type="Proteomes" id="UP000322699"/>
    </source>
</evidence>
<evidence type="ECO:0000313" key="2">
    <source>
        <dbReference type="EMBL" id="KAA1260884.1"/>
    </source>
</evidence>
<proteinExistence type="predicted"/>
<feature type="region of interest" description="Disordered" evidence="1">
    <location>
        <begin position="110"/>
        <end position="176"/>
    </location>
</feature>
<accession>A0A5B1CNN9</accession>
<dbReference type="Proteomes" id="UP000322699">
    <property type="component" value="Unassembled WGS sequence"/>
</dbReference>
<keyword evidence="3" id="KW-1185">Reference proteome</keyword>
<organism evidence="2 3">
    <name type="scientific">Rubripirellula obstinata</name>
    <dbReference type="NCBI Taxonomy" id="406547"/>
    <lineage>
        <taxon>Bacteria</taxon>
        <taxon>Pseudomonadati</taxon>
        <taxon>Planctomycetota</taxon>
        <taxon>Planctomycetia</taxon>
        <taxon>Pirellulales</taxon>
        <taxon>Pirellulaceae</taxon>
        <taxon>Rubripirellula</taxon>
    </lineage>
</organism>
<dbReference type="EMBL" id="VRLW01000001">
    <property type="protein sequence ID" value="KAA1260884.1"/>
    <property type="molecule type" value="Genomic_DNA"/>
</dbReference>
<protein>
    <submittedName>
        <fullName evidence="2">Uncharacterized protein</fullName>
    </submittedName>
</protein>
<reference evidence="2 3" key="1">
    <citation type="submission" date="2019-08" db="EMBL/GenBank/DDBJ databases">
        <title>Deep-cultivation of Planctomycetes and their phenomic and genomic characterization uncovers novel biology.</title>
        <authorList>
            <person name="Wiegand S."/>
            <person name="Jogler M."/>
            <person name="Boedeker C."/>
            <person name="Pinto D."/>
            <person name="Vollmers J."/>
            <person name="Rivas-Marin E."/>
            <person name="Kohn T."/>
            <person name="Peeters S.H."/>
            <person name="Heuer A."/>
            <person name="Rast P."/>
            <person name="Oberbeckmann S."/>
            <person name="Bunk B."/>
            <person name="Jeske O."/>
            <person name="Meyerdierks A."/>
            <person name="Storesund J.E."/>
            <person name="Kallscheuer N."/>
            <person name="Luecker S."/>
            <person name="Lage O.M."/>
            <person name="Pohl T."/>
            <person name="Merkel B.J."/>
            <person name="Hornburger P."/>
            <person name="Mueller R.-W."/>
            <person name="Bruemmer F."/>
            <person name="Labrenz M."/>
            <person name="Spormann A.M."/>
            <person name="Op Den Camp H."/>
            <person name="Overmann J."/>
            <person name="Amann R."/>
            <person name="Jetten M.S.M."/>
            <person name="Mascher T."/>
            <person name="Medema M.H."/>
            <person name="Devos D.P."/>
            <person name="Kaster A.-K."/>
            <person name="Ovreas L."/>
            <person name="Rohde M."/>
            <person name="Galperin M.Y."/>
            <person name="Jogler C."/>
        </authorList>
    </citation>
    <scope>NUCLEOTIDE SEQUENCE [LARGE SCALE GENOMIC DNA]</scope>
    <source>
        <strain evidence="2 3">LF1</strain>
    </source>
</reference>
<feature type="compositionally biased region" description="Gly residues" evidence="1">
    <location>
        <begin position="115"/>
        <end position="176"/>
    </location>
</feature>